<dbReference type="GeneID" id="95973767"/>
<dbReference type="PROSITE" id="PS50048">
    <property type="entry name" value="ZN2_CY6_FUNGAL_2"/>
    <property type="match status" value="1"/>
</dbReference>
<sequence length="646" mass="73236">MQNDRPRKLQRISQACDLCHRRSIRCRSSNEDPERCQNCFDFDVACTYDRPSKRKKHPQAPTAPRDSIVSDGVPPTQPMPPVHGSISSGSSMPRSQTGTQTGIPDYVEIPPTGSASRAPIDLVNINRRGKGPDHAALVIMRAGSPEHLEVPWKAFALASEDVILELFDIFVRIIYPLYPLMDRAPERARLERREHLTDRGFFSAVMAVCALTSARVRDGAYPSPVSDALRKPEASSEIFFTAAKDSMSKDYSRISQTSAVEYIRTCTLLSLTCIQYGRSADVQQYLGNAFTLAAMHRFYDERSWPQDLDDATKEIYRRVYWSTYMLDVYSAVVWNCFLRSQEIHAYVRYPAHVHNDNLSTHNSPKATGQPVSWIVGWNFSLDLYRVLEHVVNKARAKKFSHDDRRSVDSLVFADTFSDHDVMQTVLNLYYQLPHQFKETLPMTGDLGKDIFGFQAANIQATLQLLRMILFSLEDGPGVERKCDVANEVLQVFHTIPLPYLRAISTPLVYQLGSIGQILGSVLEDPISQSVYQRVRISLNLMADLLQGLESSLHRAAGAAQGLREKVRELDEYMRRQHTVEQRHTYQHSISMPMGSPNDPLQGKLVPEAMMQSLSSIPNFSFLPEMRMNWPWHFYPDDSGQSDQLNG</sequence>
<reference evidence="5 6" key="1">
    <citation type="submission" date="2024-07" db="EMBL/GenBank/DDBJ databases">
        <title>Draft sequence of the Neodothiora populina.</title>
        <authorList>
            <person name="Drown D.D."/>
            <person name="Schuette U.S."/>
            <person name="Buechlein A.B."/>
            <person name="Rusch D.R."/>
            <person name="Winton L.W."/>
            <person name="Adams G.A."/>
        </authorList>
    </citation>
    <scope>NUCLEOTIDE SEQUENCE [LARGE SCALE GENOMIC DNA]</scope>
    <source>
        <strain evidence="5 6">CPC 39397</strain>
    </source>
</reference>
<evidence type="ECO:0000256" key="1">
    <source>
        <dbReference type="ARBA" id="ARBA00022723"/>
    </source>
</evidence>
<accession>A0ABR3P1U3</accession>
<dbReference type="Pfam" id="PF00172">
    <property type="entry name" value="Zn_clus"/>
    <property type="match status" value="1"/>
</dbReference>
<name>A0ABR3P1U3_9PEZI</name>
<dbReference type="Proteomes" id="UP001562354">
    <property type="component" value="Unassembled WGS sequence"/>
</dbReference>
<dbReference type="SMART" id="SM00066">
    <property type="entry name" value="GAL4"/>
    <property type="match status" value="1"/>
</dbReference>
<evidence type="ECO:0000313" key="6">
    <source>
        <dbReference type="Proteomes" id="UP001562354"/>
    </source>
</evidence>
<evidence type="ECO:0000313" key="5">
    <source>
        <dbReference type="EMBL" id="KAL1296565.1"/>
    </source>
</evidence>
<organism evidence="5 6">
    <name type="scientific">Neodothiora populina</name>
    <dbReference type="NCBI Taxonomy" id="2781224"/>
    <lineage>
        <taxon>Eukaryota</taxon>
        <taxon>Fungi</taxon>
        <taxon>Dikarya</taxon>
        <taxon>Ascomycota</taxon>
        <taxon>Pezizomycotina</taxon>
        <taxon>Dothideomycetes</taxon>
        <taxon>Dothideomycetidae</taxon>
        <taxon>Dothideales</taxon>
        <taxon>Dothioraceae</taxon>
        <taxon>Neodothiora</taxon>
    </lineage>
</organism>
<dbReference type="Pfam" id="PF04082">
    <property type="entry name" value="Fungal_trans"/>
    <property type="match status" value="1"/>
</dbReference>
<evidence type="ECO:0000256" key="2">
    <source>
        <dbReference type="ARBA" id="ARBA00023242"/>
    </source>
</evidence>
<dbReference type="RefSeq" id="XP_069196247.1">
    <property type="nucleotide sequence ID" value="XM_069346711.1"/>
</dbReference>
<keyword evidence="1" id="KW-0479">Metal-binding</keyword>
<dbReference type="InterPro" id="IPR001138">
    <property type="entry name" value="Zn2Cys6_DnaBD"/>
</dbReference>
<dbReference type="PANTHER" id="PTHR46910:SF18">
    <property type="entry name" value="ZN(II)2CYS6 TRANSCRIPTION FACTOR (EUROFUNG)"/>
    <property type="match status" value="1"/>
</dbReference>
<feature type="domain" description="Zn(2)-C6 fungal-type" evidence="4">
    <location>
        <begin position="15"/>
        <end position="48"/>
    </location>
</feature>
<keyword evidence="2" id="KW-0539">Nucleus</keyword>
<gene>
    <name evidence="5" type="ORF">AAFC00_000064</name>
</gene>
<proteinExistence type="predicted"/>
<dbReference type="InterPro" id="IPR036864">
    <property type="entry name" value="Zn2-C6_fun-type_DNA-bd_sf"/>
</dbReference>
<evidence type="ECO:0000259" key="4">
    <source>
        <dbReference type="PROSITE" id="PS50048"/>
    </source>
</evidence>
<dbReference type="InterPro" id="IPR050987">
    <property type="entry name" value="AtrR-like"/>
</dbReference>
<dbReference type="PANTHER" id="PTHR46910">
    <property type="entry name" value="TRANSCRIPTION FACTOR PDR1"/>
    <property type="match status" value="1"/>
</dbReference>
<evidence type="ECO:0000256" key="3">
    <source>
        <dbReference type="SAM" id="MobiDB-lite"/>
    </source>
</evidence>
<dbReference type="Gene3D" id="4.10.240.10">
    <property type="entry name" value="Zn(2)-C6 fungal-type DNA-binding domain"/>
    <property type="match status" value="1"/>
</dbReference>
<protein>
    <recommendedName>
        <fullName evidence="4">Zn(2)-C6 fungal-type domain-containing protein</fullName>
    </recommendedName>
</protein>
<dbReference type="SUPFAM" id="SSF57701">
    <property type="entry name" value="Zn2/Cys6 DNA-binding domain"/>
    <property type="match status" value="1"/>
</dbReference>
<dbReference type="CDD" id="cd00067">
    <property type="entry name" value="GAL4"/>
    <property type="match status" value="1"/>
</dbReference>
<feature type="region of interest" description="Disordered" evidence="3">
    <location>
        <begin position="50"/>
        <end position="112"/>
    </location>
</feature>
<dbReference type="EMBL" id="JBFMKM010000018">
    <property type="protein sequence ID" value="KAL1296565.1"/>
    <property type="molecule type" value="Genomic_DNA"/>
</dbReference>
<comment type="caution">
    <text evidence="5">The sequence shown here is derived from an EMBL/GenBank/DDBJ whole genome shotgun (WGS) entry which is preliminary data.</text>
</comment>
<keyword evidence="6" id="KW-1185">Reference proteome</keyword>
<dbReference type="CDD" id="cd12148">
    <property type="entry name" value="fungal_TF_MHR"/>
    <property type="match status" value="1"/>
</dbReference>
<feature type="compositionally biased region" description="Polar residues" evidence="3">
    <location>
        <begin position="92"/>
        <end position="102"/>
    </location>
</feature>
<dbReference type="InterPro" id="IPR007219">
    <property type="entry name" value="XnlR_reg_dom"/>
</dbReference>